<comment type="subcellular location">
    <subcellularLocation>
        <location evidence="1">Membrane</location>
        <topology evidence="1">Multi-pass membrane protein</topology>
    </subcellularLocation>
</comment>
<keyword evidence="2 5" id="KW-0812">Transmembrane</keyword>
<comment type="caution">
    <text evidence="6">The sequence shown here is derived from an EMBL/GenBank/DDBJ whole genome shotgun (WGS) entry which is preliminary data.</text>
</comment>
<evidence type="ECO:0000313" key="7">
    <source>
        <dbReference type="Proteomes" id="UP000076858"/>
    </source>
</evidence>
<evidence type="ECO:0000256" key="5">
    <source>
        <dbReference type="SAM" id="Phobius"/>
    </source>
</evidence>
<proteinExistence type="predicted"/>
<dbReference type="OrthoDB" id="3222at2759"/>
<dbReference type="InterPro" id="IPR034294">
    <property type="entry name" value="Aquaporin_transptr"/>
</dbReference>
<dbReference type="SUPFAM" id="SSF81338">
    <property type="entry name" value="Aquaporin-like"/>
    <property type="match status" value="1"/>
</dbReference>
<evidence type="ECO:0000313" key="6">
    <source>
        <dbReference type="EMBL" id="KZS00362.1"/>
    </source>
</evidence>
<organism evidence="6 7">
    <name type="scientific">Daphnia magna</name>
    <dbReference type="NCBI Taxonomy" id="35525"/>
    <lineage>
        <taxon>Eukaryota</taxon>
        <taxon>Metazoa</taxon>
        <taxon>Ecdysozoa</taxon>
        <taxon>Arthropoda</taxon>
        <taxon>Crustacea</taxon>
        <taxon>Branchiopoda</taxon>
        <taxon>Diplostraca</taxon>
        <taxon>Cladocera</taxon>
        <taxon>Anomopoda</taxon>
        <taxon>Daphniidae</taxon>
        <taxon>Daphnia</taxon>
    </lineage>
</organism>
<evidence type="ECO:0000256" key="2">
    <source>
        <dbReference type="ARBA" id="ARBA00022692"/>
    </source>
</evidence>
<keyword evidence="4 5" id="KW-0472">Membrane</keyword>
<dbReference type="Gene3D" id="1.20.1080.10">
    <property type="entry name" value="Glycerol uptake facilitator protein"/>
    <property type="match status" value="1"/>
</dbReference>
<evidence type="ECO:0000256" key="1">
    <source>
        <dbReference type="ARBA" id="ARBA00004141"/>
    </source>
</evidence>
<evidence type="ECO:0000256" key="4">
    <source>
        <dbReference type="ARBA" id="ARBA00023136"/>
    </source>
</evidence>
<feature type="non-terminal residue" evidence="6">
    <location>
        <position position="1"/>
    </location>
</feature>
<accession>A0A164HLM8</accession>
<protein>
    <submittedName>
        <fullName evidence="6">Neurogenic protein big brain</fullName>
    </submittedName>
</protein>
<dbReference type="PANTHER" id="PTHR19139">
    <property type="entry name" value="AQUAPORIN TRANSPORTER"/>
    <property type="match status" value="1"/>
</dbReference>
<keyword evidence="7" id="KW-1185">Reference proteome</keyword>
<dbReference type="STRING" id="35525.A0A164HLM8"/>
<dbReference type="EMBL" id="LRGB01010413">
    <property type="protein sequence ID" value="KZS00362.1"/>
    <property type="molecule type" value="Genomic_DNA"/>
</dbReference>
<gene>
    <name evidence="6" type="ORF">APZ42_003349</name>
</gene>
<evidence type="ECO:0000256" key="3">
    <source>
        <dbReference type="ARBA" id="ARBA00022989"/>
    </source>
</evidence>
<reference evidence="6 7" key="1">
    <citation type="submission" date="2016-03" db="EMBL/GenBank/DDBJ databases">
        <title>EvidentialGene: Evidence-directed Construction of Genes on Genomes.</title>
        <authorList>
            <person name="Gilbert D.G."/>
            <person name="Choi J.-H."/>
            <person name="Mockaitis K."/>
            <person name="Colbourne J."/>
            <person name="Pfrender M."/>
        </authorList>
    </citation>
    <scope>NUCLEOTIDE SEQUENCE [LARGE SCALE GENOMIC DNA]</scope>
    <source>
        <strain evidence="6 7">Xinb3</strain>
        <tissue evidence="6">Complete organism</tissue>
    </source>
</reference>
<name>A0A164HLM8_9CRUS</name>
<dbReference type="Proteomes" id="UP000076858">
    <property type="component" value="Unassembled WGS sequence"/>
</dbReference>
<dbReference type="InterPro" id="IPR023271">
    <property type="entry name" value="Aquaporin-like"/>
</dbReference>
<sequence>VTSPGHQGYLGATIVSTGLSDWQALGIELCLTFVITLVYLTTMDDHRRGLSASIGPGPLTLGLTYTACSFVAVS</sequence>
<dbReference type="PANTHER" id="PTHR19139:SF268">
    <property type="entry name" value="NEUROGENIC PROTEIN BIG BRAIN"/>
    <property type="match status" value="1"/>
</dbReference>
<dbReference type="GO" id="GO:0005886">
    <property type="term" value="C:plasma membrane"/>
    <property type="evidence" value="ECO:0007669"/>
    <property type="project" value="TreeGrafter"/>
</dbReference>
<dbReference type="AlphaFoldDB" id="A0A164HLM8"/>
<keyword evidence="3 5" id="KW-1133">Transmembrane helix</keyword>
<dbReference type="InterPro" id="IPR000425">
    <property type="entry name" value="MIP"/>
</dbReference>
<dbReference type="GO" id="GO:0015250">
    <property type="term" value="F:water channel activity"/>
    <property type="evidence" value="ECO:0007669"/>
    <property type="project" value="TreeGrafter"/>
</dbReference>
<dbReference type="Pfam" id="PF00230">
    <property type="entry name" value="MIP"/>
    <property type="match status" value="1"/>
</dbReference>
<feature type="transmembrane region" description="Helical" evidence="5">
    <location>
        <begin position="22"/>
        <end position="40"/>
    </location>
</feature>